<proteinExistence type="predicted"/>
<dbReference type="InterPro" id="IPR002048">
    <property type="entry name" value="EF_hand_dom"/>
</dbReference>
<feature type="region of interest" description="Disordered" evidence="1">
    <location>
        <begin position="83"/>
        <end position="115"/>
    </location>
</feature>
<feature type="domain" description="EF-hand" evidence="3">
    <location>
        <begin position="48"/>
        <end position="83"/>
    </location>
</feature>
<evidence type="ECO:0000313" key="5">
    <source>
        <dbReference type="Proteomes" id="UP001163726"/>
    </source>
</evidence>
<feature type="compositionally biased region" description="Basic residues" evidence="1">
    <location>
        <begin position="92"/>
        <end position="107"/>
    </location>
</feature>
<dbReference type="SUPFAM" id="SSF47473">
    <property type="entry name" value="EF-hand"/>
    <property type="match status" value="1"/>
</dbReference>
<evidence type="ECO:0000259" key="3">
    <source>
        <dbReference type="PROSITE" id="PS50222"/>
    </source>
</evidence>
<dbReference type="InterPro" id="IPR011992">
    <property type="entry name" value="EF-hand-dom_pair"/>
</dbReference>
<dbReference type="InterPro" id="IPR018247">
    <property type="entry name" value="EF_Hand_1_Ca_BS"/>
</dbReference>
<name>A0ABY7ANT2_9ALTE</name>
<feature type="signal peptide" evidence="2">
    <location>
        <begin position="1"/>
        <end position="24"/>
    </location>
</feature>
<organism evidence="4 5">
    <name type="scientific">Catenovulum adriaticum</name>
    <dbReference type="NCBI Taxonomy" id="2984846"/>
    <lineage>
        <taxon>Bacteria</taxon>
        <taxon>Pseudomonadati</taxon>
        <taxon>Pseudomonadota</taxon>
        <taxon>Gammaproteobacteria</taxon>
        <taxon>Alteromonadales</taxon>
        <taxon>Alteromonadaceae</taxon>
        <taxon>Catenovulum</taxon>
    </lineage>
</organism>
<dbReference type="Proteomes" id="UP001163726">
    <property type="component" value="Chromosome"/>
</dbReference>
<evidence type="ECO:0000313" key="4">
    <source>
        <dbReference type="EMBL" id="WAJ71218.1"/>
    </source>
</evidence>
<keyword evidence="2" id="KW-0732">Signal</keyword>
<accession>A0ABY7ANT2</accession>
<evidence type="ECO:0000256" key="1">
    <source>
        <dbReference type="SAM" id="MobiDB-lite"/>
    </source>
</evidence>
<keyword evidence="5" id="KW-1185">Reference proteome</keyword>
<sequence>MKVTNLIPTLLTASLLTMSTSALAQPHHKAGGLFKLFDQDKNGSISASEIANASTVLQAIDIDQSGEITKDDLKAIHKERCESKAEKEGKKGCKALRKGKKQHKGKRGASLTDEQKAERFAKLDKNGDTFLDENEIKPRLLKKADKNQDSLVSLEELTELFKHKKGHKRSTEE</sequence>
<protein>
    <recommendedName>
        <fullName evidence="3">EF-hand domain-containing protein</fullName>
    </recommendedName>
</protein>
<feature type="chain" id="PRO_5045818883" description="EF-hand domain-containing protein" evidence="2">
    <location>
        <begin position="25"/>
        <end position="173"/>
    </location>
</feature>
<gene>
    <name evidence="4" type="ORF">OLW01_05305</name>
</gene>
<dbReference type="PROSITE" id="PS50222">
    <property type="entry name" value="EF_HAND_2"/>
    <property type="match status" value="2"/>
</dbReference>
<feature type="domain" description="EF-hand" evidence="3">
    <location>
        <begin position="132"/>
        <end position="167"/>
    </location>
</feature>
<dbReference type="PROSITE" id="PS00018">
    <property type="entry name" value="EF_HAND_1"/>
    <property type="match status" value="1"/>
</dbReference>
<dbReference type="Gene3D" id="1.10.238.10">
    <property type="entry name" value="EF-hand"/>
    <property type="match status" value="2"/>
</dbReference>
<dbReference type="EMBL" id="CP109965">
    <property type="protein sequence ID" value="WAJ71218.1"/>
    <property type="molecule type" value="Genomic_DNA"/>
</dbReference>
<evidence type="ECO:0000256" key="2">
    <source>
        <dbReference type="SAM" id="SignalP"/>
    </source>
</evidence>
<dbReference type="Pfam" id="PF13202">
    <property type="entry name" value="EF-hand_5"/>
    <property type="match status" value="2"/>
</dbReference>
<reference evidence="4" key="1">
    <citation type="submission" date="2022-10" db="EMBL/GenBank/DDBJ databases">
        <title>Catenovulum adriacola sp. nov. isolated in the Harbour of Susak.</title>
        <authorList>
            <person name="Schoch T."/>
            <person name="Reich S.J."/>
            <person name="Stoeferle S."/>
            <person name="Flaiz M."/>
            <person name="Kazda M."/>
            <person name="Riedel C.U."/>
            <person name="Duerre P."/>
        </authorList>
    </citation>
    <scope>NUCLEOTIDE SEQUENCE</scope>
    <source>
        <strain evidence="4">TS8</strain>
    </source>
</reference>
<dbReference type="RefSeq" id="WP_268075695.1">
    <property type="nucleotide sequence ID" value="NZ_CP109965.1"/>
</dbReference>